<dbReference type="PIRSF" id="PIRSF036480">
    <property type="entry name" value="FormyFH4_hydr"/>
    <property type="match status" value="1"/>
</dbReference>
<dbReference type="PRINTS" id="PR01575">
    <property type="entry name" value="FFH4HYDRLASE"/>
</dbReference>
<evidence type="ECO:0000313" key="7">
    <source>
        <dbReference type="EMBL" id="ARJ07217.1"/>
    </source>
</evidence>
<keyword evidence="3" id="KW-0658">Purine biosynthesis</keyword>
<sequence>MPGAERDGPATRYPIGVPWTGKTRKRSRVTTPHNHWVLTFVCADQPGIVHAVSGAVVASGGNITESQQFSSADTGRFFMRLQVETPATRAELEAAFAPVVERYDLDFRLDVVGRPLRTLVLVSTAAHCLNDMLFRQRAGQLPVEIPLVMSNHGVLRDLAGFYDVPFEAHPVTDPASKAAFEDRVMRVVEEHDIELVVLARYMQIISPELCERLAGRLINIHHSFLPGFKGANPYKQAHARGVKLIGATAHFVTSDLDEGPIIEQNVVRVDHTRTPAELVSIGQDEESRTLSTAVKWFAEDRVLLDGARTIIFR</sequence>
<reference evidence="7 8" key="1">
    <citation type="submission" date="2017-04" db="EMBL/GenBank/DDBJ databases">
        <authorList>
            <person name="Afonso C.L."/>
            <person name="Miller P.J."/>
            <person name="Scott M.A."/>
            <person name="Spackman E."/>
            <person name="Goraichik I."/>
            <person name="Dimitrov K.M."/>
            <person name="Suarez D.L."/>
            <person name="Swayne D.E."/>
        </authorList>
    </citation>
    <scope>NUCLEOTIDE SEQUENCE [LARGE SCALE GENOMIC DNA]</scope>
    <source>
        <strain evidence="8">XA(T)</strain>
    </source>
</reference>
<dbReference type="CDD" id="cd08648">
    <property type="entry name" value="FMT_core_Formyl-FH4-Hydrolase_C"/>
    <property type="match status" value="1"/>
</dbReference>
<dbReference type="Gene3D" id="3.40.50.170">
    <property type="entry name" value="Formyl transferase, N-terminal domain"/>
    <property type="match status" value="1"/>
</dbReference>
<dbReference type="STRING" id="1619308.B5808_05195"/>
<comment type="similarity">
    <text evidence="3">Belongs to the PurU family.</text>
</comment>
<feature type="region of interest" description="Disordered" evidence="5">
    <location>
        <begin position="1"/>
        <end position="26"/>
    </location>
</feature>
<evidence type="ECO:0000256" key="4">
    <source>
        <dbReference type="NCBIfam" id="TIGR00655"/>
    </source>
</evidence>
<dbReference type="InterPro" id="IPR044074">
    <property type="entry name" value="PurU_ACT"/>
</dbReference>
<dbReference type="GO" id="GO:0006189">
    <property type="term" value="P:'de novo' IMP biosynthetic process"/>
    <property type="evidence" value="ECO:0007669"/>
    <property type="project" value="UniProtKB-UniRule"/>
</dbReference>
<comment type="function">
    <text evidence="3">Catalyzes the hydrolysis of 10-formyltetrahydrofolate (formyl-FH4) to formate and tetrahydrofolate (FH4).</text>
</comment>
<protein>
    <recommendedName>
        <fullName evidence="3 4">Formyltetrahydrofolate deformylase</fullName>
        <ecNumber evidence="3 4">3.5.1.10</ecNumber>
    </recommendedName>
    <alternativeName>
        <fullName evidence="3">Formyl-FH(4) hydrolase</fullName>
    </alternativeName>
</protein>
<dbReference type="Proteomes" id="UP000192775">
    <property type="component" value="Chromosome"/>
</dbReference>
<dbReference type="EMBL" id="CP020715">
    <property type="protein sequence ID" value="ARJ07217.1"/>
    <property type="molecule type" value="Genomic_DNA"/>
</dbReference>
<name>A0A1X9LQ24_9MICO</name>
<dbReference type="InterPro" id="IPR036477">
    <property type="entry name" value="Formyl_transf_N_sf"/>
</dbReference>
<evidence type="ECO:0000259" key="6">
    <source>
        <dbReference type="PROSITE" id="PS51671"/>
    </source>
</evidence>
<dbReference type="NCBIfam" id="NF004684">
    <property type="entry name" value="PRK06027.1"/>
    <property type="match status" value="1"/>
</dbReference>
<dbReference type="PANTHER" id="PTHR42706:SF1">
    <property type="entry name" value="FORMYLTETRAHYDROFOLATE DEFORMYLASE 2, MITOCHONDRIAL"/>
    <property type="match status" value="1"/>
</dbReference>
<dbReference type="GO" id="GO:0008864">
    <property type="term" value="F:formyltetrahydrofolate deformylase activity"/>
    <property type="evidence" value="ECO:0007669"/>
    <property type="project" value="UniProtKB-UniRule"/>
</dbReference>
<keyword evidence="8" id="KW-1185">Reference proteome</keyword>
<dbReference type="InterPro" id="IPR045865">
    <property type="entry name" value="ACT-like_dom_sf"/>
</dbReference>
<dbReference type="InterPro" id="IPR002376">
    <property type="entry name" value="Formyl_transf_N"/>
</dbReference>
<evidence type="ECO:0000313" key="8">
    <source>
        <dbReference type="Proteomes" id="UP000192775"/>
    </source>
</evidence>
<feature type="active site" evidence="3">
    <location>
        <position position="257"/>
    </location>
</feature>
<dbReference type="HAMAP" id="MF_01927">
    <property type="entry name" value="PurU"/>
    <property type="match status" value="1"/>
</dbReference>
<dbReference type="SUPFAM" id="SSF55021">
    <property type="entry name" value="ACT-like"/>
    <property type="match status" value="1"/>
</dbReference>
<organism evidence="7 8">
    <name type="scientific">Cnuibacter physcomitrellae</name>
    <dbReference type="NCBI Taxonomy" id="1619308"/>
    <lineage>
        <taxon>Bacteria</taxon>
        <taxon>Bacillati</taxon>
        <taxon>Actinomycetota</taxon>
        <taxon>Actinomycetes</taxon>
        <taxon>Micrococcales</taxon>
        <taxon>Microbacteriaceae</taxon>
        <taxon>Cnuibacter</taxon>
    </lineage>
</organism>
<dbReference type="SUPFAM" id="SSF53328">
    <property type="entry name" value="Formyltransferase"/>
    <property type="match status" value="1"/>
</dbReference>
<dbReference type="PROSITE" id="PS51671">
    <property type="entry name" value="ACT"/>
    <property type="match status" value="1"/>
</dbReference>
<keyword evidence="1 3" id="KW-0554">One-carbon metabolism</keyword>
<feature type="domain" description="ACT" evidence="6">
    <location>
        <begin position="37"/>
        <end position="120"/>
    </location>
</feature>
<dbReference type="PANTHER" id="PTHR42706">
    <property type="entry name" value="FORMYLTETRAHYDROFOLATE DEFORMYLASE"/>
    <property type="match status" value="1"/>
</dbReference>
<dbReference type="CDD" id="cd04875">
    <property type="entry name" value="ACT_F4HF-DF"/>
    <property type="match status" value="1"/>
</dbReference>
<keyword evidence="2 3" id="KW-0378">Hydrolase</keyword>
<dbReference type="GO" id="GO:0006730">
    <property type="term" value="P:one-carbon metabolic process"/>
    <property type="evidence" value="ECO:0007669"/>
    <property type="project" value="UniProtKB-KW"/>
</dbReference>
<dbReference type="InterPro" id="IPR041729">
    <property type="entry name" value="Formyl-FH4-Hydrolase_C"/>
</dbReference>
<dbReference type="Pfam" id="PF00551">
    <property type="entry name" value="Formyl_trans_N"/>
    <property type="match status" value="1"/>
</dbReference>
<proteinExistence type="inferred from homology"/>
<accession>A0A1X9LQ24</accession>
<comment type="pathway">
    <text evidence="3">Purine metabolism; IMP biosynthesis via de novo pathway; formate from 10-formyl-5,6,7,8-tetrahydrofolate: step 1/1.</text>
</comment>
<evidence type="ECO:0000256" key="2">
    <source>
        <dbReference type="ARBA" id="ARBA00022801"/>
    </source>
</evidence>
<dbReference type="InterPro" id="IPR002912">
    <property type="entry name" value="ACT_dom"/>
</dbReference>
<gene>
    <name evidence="3" type="primary">purU</name>
    <name evidence="7" type="ORF">B5808_05195</name>
</gene>
<comment type="catalytic activity">
    <reaction evidence="3">
        <text>(6R)-10-formyltetrahydrofolate + H2O = (6S)-5,6,7,8-tetrahydrofolate + formate + H(+)</text>
        <dbReference type="Rhea" id="RHEA:19833"/>
        <dbReference type="ChEBI" id="CHEBI:15377"/>
        <dbReference type="ChEBI" id="CHEBI:15378"/>
        <dbReference type="ChEBI" id="CHEBI:15740"/>
        <dbReference type="ChEBI" id="CHEBI:57453"/>
        <dbReference type="ChEBI" id="CHEBI:195366"/>
        <dbReference type="EC" id="3.5.1.10"/>
    </reaction>
</comment>
<evidence type="ECO:0000256" key="1">
    <source>
        <dbReference type="ARBA" id="ARBA00022563"/>
    </source>
</evidence>
<dbReference type="KEGG" id="cphy:B5808_05195"/>
<dbReference type="EC" id="3.5.1.10" evidence="3 4"/>
<dbReference type="Gene3D" id="3.30.70.260">
    <property type="match status" value="1"/>
</dbReference>
<dbReference type="InterPro" id="IPR004810">
    <property type="entry name" value="PurU"/>
</dbReference>
<evidence type="ECO:0000256" key="3">
    <source>
        <dbReference type="HAMAP-Rule" id="MF_01927"/>
    </source>
</evidence>
<evidence type="ECO:0000256" key="5">
    <source>
        <dbReference type="SAM" id="MobiDB-lite"/>
    </source>
</evidence>
<dbReference type="UniPathway" id="UPA00074">
    <property type="reaction ID" value="UER00170"/>
</dbReference>
<dbReference type="NCBIfam" id="TIGR00655">
    <property type="entry name" value="PurU"/>
    <property type="match status" value="1"/>
</dbReference>
<dbReference type="AlphaFoldDB" id="A0A1X9LQ24"/>